<evidence type="ECO:0000256" key="1">
    <source>
        <dbReference type="ARBA" id="ARBA00001946"/>
    </source>
</evidence>
<evidence type="ECO:0000256" key="3">
    <source>
        <dbReference type="ARBA" id="ARBA00022722"/>
    </source>
</evidence>
<dbReference type="GO" id="GO:0046872">
    <property type="term" value="F:metal ion binding"/>
    <property type="evidence" value="ECO:0007669"/>
    <property type="project" value="UniProtKB-UniRule"/>
</dbReference>
<evidence type="ECO:0000256" key="4">
    <source>
        <dbReference type="ARBA" id="ARBA00022723"/>
    </source>
</evidence>
<dbReference type="SUPFAM" id="SSF143430">
    <property type="entry name" value="TTP0101/SSO1404-like"/>
    <property type="match status" value="1"/>
</dbReference>
<dbReference type="OrthoDB" id="9798176at2"/>
<dbReference type="Gene3D" id="3.30.70.240">
    <property type="match status" value="1"/>
</dbReference>
<keyword evidence="11" id="KW-1185">Reference proteome</keyword>
<evidence type="ECO:0000256" key="6">
    <source>
        <dbReference type="ARBA" id="ARBA00022801"/>
    </source>
</evidence>
<keyword evidence="8 9" id="KW-0051">Antiviral defense</keyword>
<dbReference type="GO" id="GO:0043571">
    <property type="term" value="P:maintenance of CRISPR repeat elements"/>
    <property type="evidence" value="ECO:0007669"/>
    <property type="project" value="UniProtKB-UniRule"/>
</dbReference>
<dbReference type="GO" id="GO:0004521">
    <property type="term" value="F:RNA endonuclease activity"/>
    <property type="evidence" value="ECO:0007669"/>
    <property type="project" value="InterPro"/>
</dbReference>
<evidence type="ECO:0000256" key="7">
    <source>
        <dbReference type="ARBA" id="ARBA00022842"/>
    </source>
</evidence>
<comment type="similarity">
    <text evidence="2 9">Belongs to the CRISPR-associated endoribonuclease Cas2 protein family.</text>
</comment>
<evidence type="ECO:0000256" key="2">
    <source>
        <dbReference type="ARBA" id="ARBA00009959"/>
    </source>
</evidence>
<organism evidence="10 11">
    <name type="scientific">Gaiella occulta</name>
    <dbReference type="NCBI Taxonomy" id="1002870"/>
    <lineage>
        <taxon>Bacteria</taxon>
        <taxon>Bacillati</taxon>
        <taxon>Actinomycetota</taxon>
        <taxon>Thermoleophilia</taxon>
        <taxon>Gaiellales</taxon>
        <taxon>Gaiellaceae</taxon>
        <taxon>Gaiella</taxon>
    </lineage>
</organism>
<evidence type="ECO:0000256" key="8">
    <source>
        <dbReference type="ARBA" id="ARBA00023118"/>
    </source>
</evidence>
<protein>
    <recommendedName>
        <fullName evidence="9">CRISPR-associated endoribonuclease Cas2</fullName>
        <ecNumber evidence="9">3.1.-.-</ecNumber>
    </recommendedName>
</protein>
<dbReference type="InterPro" id="IPR021127">
    <property type="entry name" value="CRISPR_associated_Cas2"/>
</dbReference>
<dbReference type="Pfam" id="PF09827">
    <property type="entry name" value="CRISPR_Cas2"/>
    <property type="match status" value="1"/>
</dbReference>
<comment type="caution">
    <text evidence="10">The sequence shown here is derived from an EMBL/GenBank/DDBJ whole genome shotgun (WGS) entry which is preliminary data.</text>
</comment>
<reference evidence="10 11" key="1">
    <citation type="submission" date="2018-07" db="EMBL/GenBank/DDBJ databases">
        <title>High-quality-draft genome sequence of Gaiella occulta.</title>
        <authorList>
            <person name="Severino R."/>
            <person name="Froufe H.J.C."/>
            <person name="Rainey F.A."/>
            <person name="Barroso C."/>
            <person name="Albuquerque L."/>
            <person name="Lobo-Da-Cunha A."/>
            <person name="Da Costa M.S."/>
            <person name="Egas C."/>
        </authorList>
    </citation>
    <scope>NUCLEOTIDE SEQUENCE [LARGE SCALE GENOMIC DNA]</scope>
    <source>
        <strain evidence="10 11">F2-233</strain>
    </source>
</reference>
<name>A0A7M2YZR7_9ACTN</name>
<proteinExistence type="inferred from homology"/>
<dbReference type="PANTHER" id="PTHR34405:SF3">
    <property type="entry name" value="CRISPR-ASSOCIATED ENDORIBONUCLEASE CAS2 3"/>
    <property type="match status" value="1"/>
</dbReference>
<dbReference type="HAMAP" id="MF_01471">
    <property type="entry name" value="Cas2"/>
    <property type="match status" value="1"/>
</dbReference>
<comment type="function">
    <text evidence="9">CRISPR (clustered regularly interspaced short palindromic repeat), is an adaptive immune system that provides protection against mobile genetic elements (viruses, transposable elements and conjugative plasmids). CRISPR clusters contain sequences complementary to antecedent mobile elements and target invading nucleic acids. CRISPR clusters are transcribed and processed into CRISPR RNA (crRNA). Functions as a ssRNA-specific endoribonuclease. Involved in the integration of spacer DNA into the CRISPR cassette.</text>
</comment>
<keyword evidence="7 9" id="KW-0460">Magnesium</keyword>
<dbReference type="InterPro" id="IPR019199">
    <property type="entry name" value="Virulence_VapD/CRISPR_Cas2"/>
</dbReference>
<evidence type="ECO:0000256" key="9">
    <source>
        <dbReference type="HAMAP-Rule" id="MF_01471"/>
    </source>
</evidence>
<evidence type="ECO:0000313" key="11">
    <source>
        <dbReference type="Proteomes" id="UP000254134"/>
    </source>
</evidence>
<keyword evidence="4 9" id="KW-0479">Metal-binding</keyword>
<dbReference type="RefSeq" id="WP_114795768.1">
    <property type="nucleotide sequence ID" value="NZ_QQZY01000002.1"/>
</dbReference>
<evidence type="ECO:0000256" key="5">
    <source>
        <dbReference type="ARBA" id="ARBA00022759"/>
    </source>
</evidence>
<dbReference type="AlphaFoldDB" id="A0A7M2YZR7"/>
<dbReference type="CDD" id="cd09725">
    <property type="entry name" value="Cas2_I_II_III"/>
    <property type="match status" value="1"/>
</dbReference>
<dbReference type="GO" id="GO:0051607">
    <property type="term" value="P:defense response to virus"/>
    <property type="evidence" value="ECO:0007669"/>
    <property type="project" value="UniProtKB-UniRule"/>
</dbReference>
<evidence type="ECO:0000313" key="10">
    <source>
        <dbReference type="EMBL" id="RDI75580.1"/>
    </source>
</evidence>
<dbReference type="PANTHER" id="PTHR34405">
    <property type="entry name" value="CRISPR-ASSOCIATED ENDORIBONUCLEASE CAS2"/>
    <property type="match status" value="1"/>
</dbReference>
<keyword evidence="3 9" id="KW-0540">Nuclease</keyword>
<accession>A0A7M2YZR7</accession>
<comment type="cofactor">
    <cofactor evidence="1 9">
        <name>Mg(2+)</name>
        <dbReference type="ChEBI" id="CHEBI:18420"/>
    </cofactor>
</comment>
<dbReference type="NCBIfam" id="TIGR01573">
    <property type="entry name" value="cas2"/>
    <property type="match status" value="1"/>
</dbReference>
<reference evidence="11" key="2">
    <citation type="journal article" date="2019" name="MicrobiologyOpen">
        <title>High-quality draft genome sequence of Gaiella occulta isolated from a 150 meter deep mineral water borehole and comparison with the genome sequences of other deep-branching lineages of the phylum Actinobacteria.</title>
        <authorList>
            <person name="Severino R."/>
            <person name="Froufe H.J.C."/>
            <person name="Barroso C."/>
            <person name="Albuquerque L."/>
            <person name="Lobo-da-Cunha A."/>
            <person name="da Costa M.S."/>
            <person name="Egas C."/>
        </authorList>
    </citation>
    <scope>NUCLEOTIDE SEQUENCE [LARGE SCALE GENOMIC DNA]</scope>
    <source>
        <strain evidence="11">F2-233</strain>
    </source>
</reference>
<dbReference type="EMBL" id="QQZY01000002">
    <property type="protein sequence ID" value="RDI75580.1"/>
    <property type="molecule type" value="Genomic_DNA"/>
</dbReference>
<comment type="subunit">
    <text evidence="9">Homodimer, forms a heterotetramer with a Cas1 homodimer.</text>
</comment>
<keyword evidence="5 9" id="KW-0255">Endonuclease</keyword>
<dbReference type="Proteomes" id="UP000254134">
    <property type="component" value="Unassembled WGS sequence"/>
</dbReference>
<gene>
    <name evidence="9" type="primary">cas2</name>
    <name evidence="10" type="ORF">Gocc_1378</name>
</gene>
<keyword evidence="6 9" id="KW-0378">Hydrolase</keyword>
<dbReference type="EC" id="3.1.-.-" evidence="9"/>
<sequence>MRTRYLLCYDVRDASRLRRTAKVAETWGYRLQYSIFICDLSAMERAWLERSLREVLDLGADYAVLVDLGPPGRSSAGRITWVSGSARLPAPGEATVV</sequence>
<feature type="binding site" evidence="9">
    <location>
        <position position="10"/>
    </location>
    <ligand>
        <name>Mg(2+)</name>
        <dbReference type="ChEBI" id="CHEBI:18420"/>
        <note>catalytic</note>
    </ligand>
</feature>
<dbReference type="GO" id="GO:0016787">
    <property type="term" value="F:hydrolase activity"/>
    <property type="evidence" value="ECO:0007669"/>
    <property type="project" value="UniProtKB-KW"/>
</dbReference>